<proteinExistence type="predicted"/>
<keyword evidence="2" id="KW-1185">Reference proteome</keyword>
<dbReference type="Proteomes" id="UP001434883">
    <property type="component" value="Unassembled WGS sequence"/>
</dbReference>
<organism evidence="1 2">
    <name type="scientific">Xenoophorus captivus</name>
    <dbReference type="NCBI Taxonomy" id="1517983"/>
    <lineage>
        <taxon>Eukaryota</taxon>
        <taxon>Metazoa</taxon>
        <taxon>Chordata</taxon>
        <taxon>Craniata</taxon>
        <taxon>Vertebrata</taxon>
        <taxon>Euteleostomi</taxon>
        <taxon>Actinopterygii</taxon>
        <taxon>Neopterygii</taxon>
        <taxon>Teleostei</taxon>
        <taxon>Neoteleostei</taxon>
        <taxon>Acanthomorphata</taxon>
        <taxon>Ovalentaria</taxon>
        <taxon>Atherinomorphae</taxon>
        <taxon>Cyprinodontiformes</taxon>
        <taxon>Goodeidae</taxon>
        <taxon>Xenoophorus</taxon>
    </lineage>
</organism>
<sequence length="73" mass="8183">MKCSHYHVCDGSSGPSGWLPAGRSPHWVLRRPQDCGQHRPERSSLHWQLVRPISCFVVDEDGKLVCVVKMGSV</sequence>
<name>A0ABV0RD24_9TELE</name>
<protein>
    <submittedName>
        <fullName evidence="1">Uncharacterized protein</fullName>
    </submittedName>
</protein>
<reference evidence="1 2" key="1">
    <citation type="submission" date="2021-06" db="EMBL/GenBank/DDBJ databases">
        <authorList>
            <person name="Palmer J.M."/>
        </authorList>
    </citation>
    <scope>NUCLEOTIDE SEQUENCE [LARGE SCALE GENOMIC DNA]</scope>
    <source>
        <strain evidence="1 2">XC_2019</strain>
        <tissue evidence="1">Muscle</tissue>
    </source>
</reference>
<evidence type="ECO:0000313" key="2">
    <source>
        <dbReference type="Proteomes" id="UP001434883"/>
    </source>
</evidence>
<accession>A0ABV0RD24</accession>
<gene>
    <name evidence="1" type="ORF">XENOCAPTIV_021372</name>
</gene>
<comment type="caution">
    <text evidence="1">The sequence shown here is derived from an EMBL/GenBank/DDBJ whole genome shotgun (WGS) entry which is preliminary data.</text>
</comment>
<evidence type="ECO:0000313" key="1">
    <source>
        <dbReference type="EMBL" id="MEQ2206035.1"/>
    </source>
</evidence>
<dbReference type="EMBL" id="JAHRIN010042476">
    <property type="protein sequence ID" value="MEQ2206035.1"/>
    <property type="molecule type" value="Genomic_DNA"/>
</dbReference>